<gene>
    <name evidence="9" type="ORF">BIV23_14695</name>
</gene>
<evidence type="ECO:0000256" key="5">
    <source>
        <dbReference type="ARBA" id="ARBA00022692"/>
    </source>
</evidence>
<evidence type="ECO:0000256" key="6">
    <source>
        <dbReference type="ARBA" id="ARBA00022989"/>
    </source>
</evidence>
<protein>
    <submittedName>
        <fullName evidence="9">Iron ABC transporter permease</fullName>
    </submittedName>
</protein>
<feature type="transmembrane region" description="Helical" evidence="8">
    <location>
        <begin position="234"/>
        <end position="260"/>
    </location>
</feature>
<dbReference type="GO" id="GO:0033214">
    <property type="term" value="P:siderophore-iron import into cell"/>
    <property type="evidence" value="ECO:0007669"/>
    <property type="project" value="TreeGrafter"/>
</dbReference>
<dbReference type="Proteomes" id="UP000179642">
    <property type="component" value="Unassembled WGS sequence"/>
</dbReference>
<organism evidence="9 10">
    <name type="scientific">Streptomyces monashensis</name>
    <dbReference type="NCBI Taxonomy" id="1678012"/>
    <lineage>
        <taxon>Bacteria</taxon>
        <taxon>Bacillati</taxon>
        <taxon>Actinomycetota</taxon>
        <taxon>Actinomycetes</taxon>
        <taxon>Kitasatosporales</taxon>
        <taxon>Streptomycetaceae</taxon>
        <taxon>Streptomyces</taxon>
    </lineage>
</organism>
<comment type="subcellular location">
    <subcellularLocation>
        <location evidence="1">Cell membrane</location>
        <topology evidence="1">Multi-pass membrane protein</topology>
    </subcellularLocation>
</comment>
<dbReference type="InterPro" id="IPR037294">
    <property type="entry name" value="ABC_BtuC-like"/>
</dbReference>
<keyword evidence="5 8" id="KW-0812">Transmembrane</keyword>
<dbReference type="InterPro" id="IPR000522">
    <property type="entry name" value="ABC_transptr_permease_BtuC"/>
</dbReference>
<sequence length="334" mass="32891">MRPSLLGRLLAWPAAAALLALAVLLSLAVGTRPVAPHTVLDALLHGGSSPDALVVRSLRLPRTLVGLTAGAALGLAGAALQAVTRNPLADPGVLGLSQGAAAGVVFALAFGAGYGFTGTVWYAFAGAVVAACLVYGIASRGRGGATPVKLALAGTALSAMAAGATAVVLTSSSATLDQFRFWQVGTLGGRDAGTVVRMLPFLVAGGVLVLACARGLDALALGDETARGLGHRVHLVRASAALGATLLVASAVAAAGPIAFVGLAVPHAVRRVVRGAGYRVVLPLSAPLGAALLLGADVAGRVVRAPAEVPAGVMTALLGVPVLVVLVRRKGAVT</sequence>
<dbReference type="FunFam" id="1.10.3470.10:FF:000001">
    <property type="entry name" value="Vitamin B12 ABC transporter permease BtuC"/>
    <property type="match status" value="1"/>
</dbReference>
<dbReference type="Pfam" id="PF01032">
    <property type="entry name" value="FecCD"/>
    <property type="match status" value="1"/>
</dbReference>
<dbReference type="PANTHER" id="PTHR30472:SF1">
    <property type="entry name" value="FE(3+) DICITRATE TRANSPORT SYSTEM PERMEASE PROTEIN FECC-RELATED"/>
    <property type="match status" value="1"/>
</dbReference>
<feature type="transmembrane region" description="Helical" evidence="8">
    <location>
        <begin position="92"/>
        <end position="114"/>
    </location>
</feature>
<dbReference type="GO" id="GO:0022857">
    <property type="term" value="F:transmembrane transporter activity"/>
    <property type="evidence" value="ECO:0007669"/>
    <property type="project" value="InterPro"/>
</dbReference>
<keyword evidence="10" id="KW-1185">Reference proteome</keyword>
<dbReference type="AlphaFoldDB" id="A0A1S2QHE2"/>
<dbReference type="SUPFAM" id="SSF81345">
    <property type="entry name" value="ABC transporter involved in vitamin B12 uptake, BtuC"/>
    <property type="match status" value="1"/>
</dbReference>
<keyword evidence="7 8" id="KW-0472">Membrane</keyword>
<evidence type="ECO:0000256" key="2">
    <source>
        <dbReference type="ARBA" id="ARBA00007935"/>
    </source>
</evidence>
<dbReference type="CDD" id="cd06550">
    <property type="entry name" value="TM_ABC_iron-siderophores_like"/>
    <property type="match status" value="1"/>
</dbReference>
<evidence type="ECO:0000256" key="4">
    <source>
        <dbReference type="ARBA" id="ARBA00022475"/>
    </source>
</evidence>
<evidence type="ECO:0000313" key="9">
    <source>
        <dbReference type="EMBL" id="OIK05057.1"/>
    </source>
</evidence>
<keyword evidence="3" id="KW-0813">Transport</keyword>
<keyword evidence="6 8" id="KW-1133">Transmembrane helix</keyword>
<evidence type="ECO:0000256" key="1">
    <source>
        <dbReference type="ARBA" id="ARBA00004651"/>
    </source>
</evidence>
<name>A0A1S2QHE2_9ACTN</name>
<dbReference type="RefSeq" id="WP_071381258.1">
    <property type="nucleotide sequence ID" value="NZ_MLYO01000024.1"/>
</dbReference>
<feature type="transmembrane region" description="Helical" evidence="8">
    <location>
        <begin position="150"/>
        <end position="174"/>
    </location>
</feature>
<feature type="transmembrane region" description="Helical" evidence="8">
    <location>
        <begin position="280"/>
        <end position="299"/>
    </location>
</feature>
<dbReference type="Gene3D" id="1.10.3470.10">
    <property type="entry name" value="ABC transporter involved in vitamin B12 uptake, BtuC"/>
    <property type="match status" value="1"/>
</dbReference>
<comment type="caution">
    <text evidence="9">The sequence shown here is derived from an EMBL/GenBank/DDBJ whole genome shotgun (WGS) entry which is preliminary data.</text>
</comment>
<feature type="transmembrane region" description="Helical" evidence="8">
    <location>
        <begin position="194"/>
        <end position="213"/>
    </location>
</feature>
<feature type="transmembrane region" description="Helical" evidence="8">
    <location>
        <begin position="120"/>
        <end position="138"/>
    </location>
</feature>
<reference evidence="9 10" key="1">
    <citation type="submission" date="2016-10" db="EMBL/GenBank/DDBJ databases">
        <title>Genome sequence of Streptomyces sp. MUSC 1.</title>
        <authorList>
            <person name="Lee L.-H."/>
            <person name="Ser H.-L."/>
            <person name="Law J.W.-F."/>
        </authorList>
    </citation>
    <scope>NUCLEOTIDE SEQUENCE [LARGE SCALE GENOMIC DNA]</scope>
    <source>
        <strain evidence="9 10">MUSC 1</strain>
    </source>
</reference>
<evidence type="ECO:0000313" key="10">
    <source>
        <dbReference type="Proteomes" id="UP000179642"/>
    </source>
</evidence>
<dbReference type="PANTHER" id="PTHR30472">
    <property type="entry name" value="FERRIC ENTEROBACTIN TRANSPORT SYSTEM PERMEASE PROTEIN"/>
    <property type="match status" value="1"/>
</dbReference>
<proteinExistence type="inferred from homology"/>
<keyword evidence="4" id="KW-1003">Cell membrane</keyword>
<accession>A0A1S2QHE2</accession>
<evidence type="ECO:0000256" key="8">
    <source>
        <dbReference type="SAM" id="Phobius"/>
    </source>
</evidence>
<evidence type="ECO:0000256" key="3">
    <source>
        <dbReference type="ARBA" id="ARBA00022448"/>
    </source>
</evidence>
<feature type="transmembrane region" description="Helical" evidence="8">
    <location>
        <begin position="60"/>
        <end position="80"/>
    </location>
</feature>
<evidence type="ECO:0000256" key="7">
    <source>
        <dbReference type="ARBA" id="ARBA00023136"/>
    </source>
</evidence>
<comment type="similarity">
    <text evidence="2">Belongs to the binding-protein-dependent transport system permease family. FecCD subfamily.</text>
</comment>
<feature type="transmembrane region" description="Helical" evidence="8">
    <location>
        <begin position="311"/>
        <end position="328"/>
    </location>
</feature>
<dbReference type="GO" id="GO:0005886">
    <property type="term" value="C:plasma membrane"/>
    <property type="evidence" value="ECO:0007669"/>
    <property type="project" value="UniProtKB-SubCell"/>
</dbReference>
<dbReference type="EMBL" id="MLYO01000024">
    <property type="protein sequence ID" value="OIK05057.1"/>
    <property type="molecule type" value="Genomic_DNA"/>
</dbReference>